<feature type="transmembrane region" description="Helical" evidence="6">
    <location>
        <begin position="146"/>
        <end position="168"/>
    </location>
</feature>
<name>A0A8H6CLR5_9LECA</name>
<dbReference type="Proteomes" id="UP000593566">
    <property type="component" value="Unassembled WGS sequence"/>
</dbReference>
<dbReference type="AlphaFoldDB" id="A0A8H6CLR5"/>
<dbReference type="EMBL" id="JACCJB010000007">
    <property type="protein sequence ID" value="KAF6225551.1"/>
    <property type="molecule type" value="Genomic_DNA"/>
</dbReference>
<comment type="subcellular location">
    <subcellularLocation>
        <location evidence="1">Membrane</location>
        <topology evidence="1">Multi-pass membrane protein</topology>
    </subcellularLocation>
</comment>
<dbReference type="Gene3D" id="1.20.1280.290">
    <property type="match status" value="1"/>
</dbReference>
<dbReference type="GeneID" id="59337946"/>
<dbReference type="SMART" id="SM00679">
    <property type="entry name" value="CTNS"/>
    <property type="match status" value="2"/>
</dbReference>
<feature type="transmembrane region" description="Helical" evidence="6">
    <location>
        <begin position="12"/>
        <end position="32"/>
    </location>
</feature>
<dbReference type="InterPro" id="IPR006603">
    <property type="entry name" value="PQ-loop_rpt"/>
</dbReference>
<evidence type="ECO:0000256" key="4">
    <source>
        <dbReference type="ARBA" id="ARBA00023136"/>
    </source>
</evidence>
<evidence type="ECO:0000313" key="8">
    <source>
        <dbReference type="Proteomes" id="UP000593566"/>
    </source>
</evidence>
<accession>A0A8H6CLR5</accession>
<evidence type="ECO:0000256" key="1">
    <source>
        <dbReference type="ARBA" id="ARBA00004141"/>
    </source>
</evidence>
<gene>
    <name evidence="7" type="ORF">HO133_009551</name>
</gene>
<evidence type="ECO:0008006" key="9">
    <source>
        <dbReference type="Google" id="ProtNLM"/>
    </source>
</evidence>
<keyword evidence="3 6" id="KW-1133">Transmembrane helix</keyword>
<evidence type="ECO:0000256" key="5">
    <source>
        <dbReference type="SAM" id="MobiDB-lite"/>
    </source>
</evidence>
<keyword evidence="8" id="KW-1185">Reference proteome</keyword>
<evidence type="ECO:0000256" key="6">
    <source>
        <dbReference type="SAM" id="Phobius"/>
    </source>
</evidence>
<feature type="transmembrane region" description="Helical" evidence="6">
    <location>
        <begin position="116"/>
        <end position="140"/>
    </location>
</feature>
<evidence type="ECO:0000256" key="3">
    <source>
        <dbReference type="ARBA" id="ARBA00022989"/>
    </source>
</evidence>
<reference evidence="7 8" key="1">
    <citation type="journal article" date="2020" name="Genomics">
        <title>Complete, high-quality genomes from long-read metagenomic sequencing of two wolf lichen thalli reveals enigmatic genome architecture.</title>
        <authorList>
            <person name="McKenzie S.K."/>
            <person name="Walston R.F."/>
            <person name="Allen J.L."/>
        </authorList>
    </citation>
    <scope>NUCLEOTIDE SEQUENCE [LARGE SCALE GENOMIC DNA]</scope>
    <source>
        <strain evidence="7">WasteWater1</strain>
    </source>
</reference>
<feature type="transmembrane region" description="Helical" evidence="6">
    <location>
        <begin position="207"/>
        <end position="232"/>
    </location>
</feature>
<dbReference type="PANTHER" id="PTHR16201">
    <property type="entry name" value="SEVEN TRANSMEMBRANE PROTEIN 1-RELATED"/>
    <property type="match status" value="1"/>
</dbReference>
<dbReference type="RefSeq" id="XP_037154260.1">
    <property type="nucleotide sequence ID" value="XM_037300412.1"/>
</dbReference>
<organism evidence="7 8">
    <name type="scientific">Letharia lupina</name>
    <dbReference type="NCBI Taxonomy" id="560253"/>
    <lineage>
        <taxon>Eukaryota</taxon>
        <taxon>Fungi</taxon>
        <taxon>Dikarya</taxon>
        <taxon>Ascomycota</taxon>
        <taxon>Pezizomycotina</taxon>
        <taxon>Lecanoromycetes</taxon>
        <taxon>OSLEUM clade</taxon>
        <taxon>Lecanoromycetidae</taxon>
        <taxon>Lecanorales</taxon>
        <taxon>Lecanorineae</taxon>
        <taxon>Parmeliaceae</taxon>
        <taxon>Letharia</taxon>
    </lineage>
</organism>
<dbReference type="PANTHER" id="PTHR16201:SF37">
    <property type="entry name" value="PQ-LOOP REPEAT-CONTAINING PROTEIN"/>
    <property type="match status" value="1"/>
</dbReference>
<keyword evidence="2 6" id="KW-0812">Transmembrane</keyword>
<keyword evidence="4 6" id="KW-0472">Membrane</keyword>
<feature type="transmembrane region" description="Helical" evidence="6">
    <location>
        <begin position="180"/>
        <end position="201"/>
    </location>
</feature>
<evidence type="ECO:0000313" key="7">
    <source>
        <dbReference type="EMBL" id="KAF6225551.1"/>
    </source>
</evidence>
<sequence length="394" mass="43711">MAPQTSIPVAANILGTIGTVFWCIQLVPQIWYNWKQKKTDGLPGLMMFLWAISAVPFGVYAIVQNFNMPIQIQPQVFCALALVSWGQVLIYNKLLVQHPSLTKAVSSKWTTRKASVVGTVVGVAFGGIEALLILTIRPLYDRQVAWPIMFVGIVAAILLAVGFLPPYFELWKRSGRVVGINFIFLTIDWLGAFFSLMGVVAQNTFDPLGGCLFIVCIVIEGGIFVSQGIWLFRTRKLRAAAKRAGRDLDELPQSDVYHVEVPRKGSIAASRDVERDEIARRGSLAVARDLEHGEGSMLSVLQQLEDGISKESRSKTDVEVRCEEVRAGSLEGVQEIDYGTMERSSAASRTSGSRKHERSRMLRLSQIPPFHYAASGIANIHRWLLCTPFAVWMS</sequence>
<comment type="caution">
    <text evidence="7">The sequence shown here is derived from an EMBL/GenBank/DDBJ whole genome shotgun (WGS) entry which is preliminary data.</text>
</comment>
<dbReference type="Pfam" id="PF04193">
    <property type="entry name" value="PQ-loop"/>
    <property type="match status" value="1"/>
</dbReference>
<dbReference type="InterPro" id="IPR051415">
    <property type="entry name" value="LAAT-1"/>
</dbReference>
<protein>
    <recommendedName>
        <fullName evidence="9">PQ loop repeat protein</fullName>
    </recommendedName>
</protein>
<evidence type="ECO:0000256" key="2">
    <source>
        <dbReference type="ARBA" id="ARBA00022692"/>
    </source>
</evidence>
<feature type="region of interest" description="Disordered" evidence="5">
    <location>
        <begin position="339"/>
        <end position="359"/>
    </location>
</feature>
<feature type="transmembrane region" description="Helical" evidence="6">
    <location>
        <begin position="44"/>
        <end position="62"/>
    </location>
</feature>
<proteinExistence type="predicted"/>
<dbReference type="GO" id="GO:0016020">
    <property type="term" value="C:membrane"/>
    <property type="evidence" value="ECO:0007669"/>
    <property type="project" value="UniProtKB-SubCell"/>
</dbReference>